<dbReference type="PANTHER" id="PTHR43546:SF3">
    <property type="entry name" value="UPF0173 METAL-DEPENDENT HYDROLASE MJ1163"/>
    <property type="match status" value="1"/>
</dbReference>
<evidence type="ECO:0000313" key="2">
    <source>
        <dbReference type="EMBL" id="SPF31330.1"/>
    </source>
</evidence>
<dbReference type="SUPFAM" id="SSF56281">
    <property type="entry name" value="Metallo-hydrolase/oxidoreductase"/>
    <property type="match status" value="1"/>
</dbReference>
<dbReference type="AlphaFoldDB" id="A0A2U3JVF7"/>
<gene>
    <name evidence="2" type="ORF">SBA1_10036</name>
</gene>
<dbReference type="SMART" id="SM00849">
    <property type="entry name" value="Lactamase_B"/>
    <property type="match status" value="1"/>
</dbReference>
<dbReference type="Proteomes" id="UP000238701">
    <property type="component" value="Unassembled WGS sequence"/>
</dbReference>
<protein>
    <recommendedName>
        <fullName evidence="1">Metallo-beta-lactamase domain-containing protein</fullName>
    </recommendedName>
</protein>
<dbReference type="Pfam" id="PF13483">
    <property type="entry name" value="Lactamase_B_3"/>
    <property type="match status" value="1"/>
</dbReference>
<dbReference type="InterPro" id="IPR001279">
    <property type="entry name" value="Metallo-B-lactamas"/>
</dbReference>
<evidence type="ECO:0000313" key="3">
    <source>
        <dbReference type="Proteomes" id="UP000238701"/>
    </source>
</evidence>
<organism evidence="2 3">
    <name type="scientific">Candidatus Sulfotelmatobacter kueseliae</name>
    <dbReference type="NCBI Taxonomy" id="2042962"/>
    <lineage>
        <taxon>Bacteria</taxon>
        <taxon>Pseudomonadati</taxon>
        <taxon>Acidobacteriota</taxon>
        <taxon>Terriglobia</taxon>
        <taxon>Terriglobales</taxon>
        <taxon>Candidatus Korobacteraceae</taxon>
        <taxon>Candidatus Sulfotelmatobacter</taxon>
    </lineage>
</organism>
<name>A0A2U3JVF7_9BACT</name>
<reference evidence="3" key="1">
    <citation type="submission" date="2018-02" db="EMBL/GenBank/DDBJ databases">
        <authorList>
            <person name="Hausmann B."/>
        </authorList>
    </citation>
    <scope>NUCLEOTIDE SEQUENCE [LARGE SCALE GENOMIC DNA]</scope>
    <source>
        <strain evidence="3">Peat soil MAG SbA1</strain>
    </source>
</reference>
<sequence length="239" mass="26834">MKITMIGHSTVLIEAAGKRVLTDPYFGLRGNPAYARVRPPARSREELTDVDLVLISHNHWDHTDRKFLRMLPPSAPVFAPAASAWMTRLKGGRNVTGLKPWQRREFDGFSVTAVPAWHITFTIGYVLEAESQRIYFAGDTYVAGFMQRIARELRPDVALIPVTTFRIPMTMGESQAVEAVRRLAPQFVIPIHLGISPRSPLLRTSQTAESFRERVRQAGLNAQVAILREGESWSSTPKT</sequence>
<dbReference type="Gene3D" id="3.60.15.10">
    <property type="entry name" value="Ribonuclease Z/Hydroxyacylglutathione hydrolase-like"/>
    <property type="match status" value="1"/>
</dbReference>
<dbReference type="PANTHER" id="PTHR43546">
    <property type="entry name" value="UPF0173 METAL-DEPENDENT HYDROLASE MJ1163-RELATED"/>
    <property type="match status" value="1"/>
</dbReference>
<dbReference type="InterPro" id="IPR036866">
    <property type="entry name" value="RibonucZ/Hydroxyglut_hydro"/>
</dbReference>
<dbReference type="EMBL" id="OMOD01000001">
    <property type="protein sequence ID" value="SPF31330.1"/>
    <property type="molecule type" value="Genomic_DNA"/>
</dbReference>
<proteinExistence type="predicted"/>
<dbReference type="OrthoDB" id="9805728at2"/>
<accession>A0A2U3JVF7</accession>
<dbReference type="InterPro" id="IPR050114">
    <property type="entry name" value="UPF0173_UPF0282_UlaG_hydrolase"/>
</dbReference>
<evidence type="ECO:0000259" key="1">
    <source>
        <dbReference type="SMART" id="SM00849"/>
    </source>
</evidence>
<feature type="domain" description="Metallo-beta-lactamase" evidence="1">
    <location>
        <begin position="7"/>
        <end position="192"/>
    </location>
</feature>